<gene>
    <name evidence="1" type="ORF">PLEOSDRAFT_1081520</name>
</gene>
<dbReference type="AlphaFoldDB" id="A0A067NZE4"/>
<reference evidence="2" key="1">
    <citation type="journal article" date="2014" name="Proc. Natl. Acad. Sci. U.S.A.">
        <title>Extensive sampling of basidiomycete genomes demonstrates inadequacy of the white-rot/brown-rot paradigm for wood decay fungi.</title>
        <authorList>
            <person name="Riley R."/>
            <person name="Salamov A.A."/>
            <person name="Brown D.W."/>
            <person name="Nagy L.G."/>
            <person name="Floudas D."/>
            <person name="Held B.W."/>
            <person name="Levasseur A."/>
            <person name="Lombard V."/>
            <person name="Morin E."/>
            <person name="Otillar R."/>
            <person name="Lindquist E.A."/>
            <person name="Sun H."/>
            <person name="LaButti K.M."/>
            <person name="Schmutz J."/>
            <person name="Jabbour D."/>
            <person name="Luo H."/>
            <person name="Baker S.E."/>
            <person name="Pisabarro A.G."/>
            <person name="Walton J.D."/>
            <person name="Blanchette R.A."/>
            <person name="Henrissat B."/>
            <person name="Martin F."/>
            <person name="Cullen D."/>
            <person name="Hibbett D.S."/>
            <person name="Grigoriev I.V."/>
        </authorList>
    </citation>
    <scope>NUCLEOTIDE SEQUENCE [LARGE SCALE GENOMIC DNA]</scope>
    <source>
        <strain evidence="2">PC15</strain>
    </source>
</reference>
<dbReference type="Proteomes" id="UP000027073">
    <property type="component" value="Unassembled WGS sequence"/>
</dbReference>
<dbReference type="InParanoid" id="A0A067NZE4"/>
<sequence>MRRLLDAASAGLCCLLSCFTCGLSILSSLRRARQRVDREIDKDDNEDDYLNAGVNDGVEEAWSVGAKCPTLLSSPAIYGANLLVYHGRELRRRLLARRLPAWQQSFQARQSRCSVPRRAPPILARSSAVCRHRILRPRDTQSSVRARRCGRSFVHSLVRSTLGWVSDGCEASEHPYQTETNGIASQISLVFILVVVFALACPRTAHWSAGQARAQRPLAYAMGLRWDCGGIAIGMGGRQWVNERIRDGLMVEGFQGWASWRG</sequence>
<organism evidence="1 2">
    <name type="scientific">Pleurotus ostreatus (strain PC15)</name>
    <name type="common">Oyster mushroom</name>
    <dbReference type="NCBI Taxonomy" id="1137138"/>
    <lineage>
        <taxon>Eukaryota</taxon>
        <taxon>Fungi</taxon>
        <taxon>Dikarya</taxon>
        <taxon>Basidiomycota</taxon>
        <taxon>Agaricomycotina</taxon>
        <taxon>Agaricomycetes</taxon>
        <taxon>Agaricomycetidae</taxon>
        <taxon>Agaricales</taxon>
        <taxon>Pleurotineae</taxon>
        <taxon>Pleurotaceae</taxon>
        <taxon>Pleurotus</taxon>
    </lineage>
</organism>
<name>A0A067NZE4_PLEO1</name>
<protein>
    <submittedName>
        <fullName evidence="1">Uncharacterized protein</fullName>
    </submittedName>
</protein>
<dbReference type="EMBL" id="KL198005">
    <property type="protein sequence ID" value="KDQ32325.1"/>
    <property type="molecule type" value="Genomic_DNA"/>
</dbReference>
<proteinExistence type="predicted"/>
<accession>A0A067NZE4</accession>
<dbReference type="VEuPathDB" id="FungiDB:PLEOSDRAFT_1081520"/>
<evidence type="ECO:0000313" key="2">
    <source>
        <dbReference type="Proteomes" id="UP000027073"/>
    </source>
</evidence>
<dbReference type="HOGENOM" id="CLU_065412_0_0_1"/>
<evidence type="ECO:0000313" key="1">
    <source>
        <dbReference type="EMBL" id="KDQ32325.1"/>
    </source>
</evidence>